<feature type="transmembrane region" description="Helical" evidence="1">
    <location>
        <begin position="24"/>
        <end position="42"/>
    </location>
</feature>
<dbReference type="EMBL" id="CP165727">
    <property type="protein sequence ID" value="XDV66910.1"/>
    <property type="molecule type" value="Genomic_DNA"/>
</dbReference>
<proteinExistence type="predicted"/>
<gene>
    <name evidence="2" type="ORF">AB5J51_30285</name>
</gene>
<keyword evidence="1" id="KW-0812">Transmembrane</keyword>
<keyword evidence="1" id="KW-0472">Membrane</keyword>
<dbReference type="RefSeq" id="WP_369779090.1">
    <property type="nucleotide sequence ID" value="NZ_CP165727.1"/>
</dbReference>
<reference evidence="2" key="1">
    <citation type="submission" date="2024-08" db="EMBL/GenBank/DDBJ databases">
        <authorList>
            <person name="Yu S.T."/>
        </authorList>
    </citation>
    <scope>NUCLEOTIDE SEQUENCE</scope>
    <source>
        <strain evidence="2">R33</strain>
    </source>
</reference>
<dbReference type="AlphaFoldDB" id="A0AB39YBF7"/>
<accession>A0AB39YBF7</accession>
<evidence type="ECO:0000313" key="2">
    <source>
        <dbReference type="EMBL" id="XDV66910.1"/>
    </source>
</evidence>
<sequence>MSSAPSGRGGSVSDAQRRIRRNPWLFTVPLVLLCLLVAVLVWEVVRGNLSETTRAHWPWRLQLMPEEPLASLLAVAAGAVLARAQYARTVRPVLGWRSEYVAGELPGEAKAWVTGILNGGQHNAGLHRADYFLVMDGDPHDGPFPEQAWMSVREAGERLGAVGLRPAADFRLVTLGAGFPLVATGTYETIRVGVFSKRFIDEVRAFHLRIQVVDSVGDMHERIIDCLKGAREGVAAPVEQPRVTPPVPVPRTGTPAE</sequence>
<evidence type="ECO:0000256" key="1">
    <source>
        <dbReference type="SAM" id="Phobius"/>
    </source>
</evidence>
<name>A0AB39YBF7_9ACTN</name>
<protein>
    <submittedName>
        <fullName evidence="2">Uncharacterized protein</fullName>
    </submittedName>
</protein>
<keyword evidence="1" id="KW-1133">Transmembrane helix</keyword>
<organism evidence="2">
    <name type="scientific">Streptomyces sp. R33</name>
    <dbReference type="NCBI Taxonomy" id="3238629"/>
    <lineage>
        <taxon>Bacteria</taxon>
        <taxon>Bacillati</taxon>
        <taxon>Actinomycetota</taxon>
        <taxon>Actinomycetes</taxon>
        <taxon>Kitasatosporales</taxon>
        <taxon>Streptomycetaceae</taxon>
        <taxon>Streptomyces</taxon>
    </lineage>
</organism>